<dbReference type="PANTHER" id="PTHR42938:SF22">
    <property type="entry name" value="D-3-PHOSPHOGLYCERATE DEHYDROGENASE"/>
    <property type="match status" value="1"/>
</dbReference>
<comment type="subunit">
    <text evidence="2">Homotetramer.</text>
</comment>
<evidence type="ECO:0000256" key="8">
    <source>
        <dbReference type="RuleBase" id="RU003719"/>
    </source>
</evidence>
<dbReference type="FunFam" id="3.40.50.720:FF:000041">
    <property type="entry name" value="D-3-phosphoglycerate dehydrogenase"/>
    <property type="match status" value="1"/>
</dbReference>
<dbReference type="SUPFAM" id="SSF52283">
    <property type="entry name" value="Formate/glycerate dehydrogenase catalytic domain-like"/>
    <property type="match status" value="1"/>
</dbReference>
<dbReference type="Proteomes" id="UP000597444">
    <property type="component" value="Unassembled WGS sequence"/>
</dbReference>
<evidence type="ECO:0000259" key="9">
    <source>
        <dbReference type="Pfam" id="PF00389"/>
    </source>
</evidence>
<evidence type="ECO:0000256" key="5">
    <source>
        <dbReference type="ARBA" id="ARBA00022990"/>
    </source>
</evidence>
<dbReference type="InterPro" id="IPR029753">
    <property type="entry name" value="D-isomer_DH_CS"/>
</dbReference>
<dbReference type="GO" id="GO:0047545">
    <property type="term" value="F:(S)-2-hydroxyglutarate dehydrogenase activity"/>
    <property type="evidence" value="ECO:0007669"/>
    <property type="project" value="UniProtKB-ARBA"/>
</dbReference>
<evidence type="ECO:0000256" key="2">
    <source>
        <dbReference type="ARBA" id="ARBA00011881"/>
    </source>
</evidence>
<dbReference type="PROSITE" id="PS00671">
    <property type="entry name" value="D_2_HYDROXYACID_DH_3"/>
    <property type="match status" value="1"/>
</dbReference>
<dbReference type="InterPro" id="IPR006140">
    <property type="entry name" value="D-isomer_DH_NAD-bd"/>
</dbReference>
<comment type="similarity">
    <text evidence="1 8">Belongs to the D-isomer specific 2-hydroxyacid dehydrogenase family.</text>
</comment>
<dbReference type="GO" id="GO:0051287">
    <property type="term" value="F:NAD binding"/>
    <property type="evidence" value="ECO:0007669"/>
    <property type="project" value="InterPro"/>
</dbReference>
<evidence type="ECO:0000313" key="11">
    <source>
        <dbReference type="EMBL" id="GHO90632.1"/>
    </source>
</evidence>
<dbReference type="SUPFAM" id="SSF51735">
    <property type="entry name" value="NAD(P)-binding Rossmann-fold domains"/>
    <property type="match status" value="1"/>
</dbReference>
<dbReference type="InterPro" id="IPR036291">
    <property type="entry name" value="NAD(P)-bd_dom_sf"/>
</dbReference>
<dbReference type="RefSeq" id="WP_220201582.1">
    <property type="nucleotide sequence ID" value="NZ_BNJK01000001.1"/>
</dbReference>
<evidence type="ECO:0000256" key="3">
    <source>
        <dbReference type="ARBA" id="ARBA00021582"/>
    </source>
</evidence>
<protein>
    <recommendedName>
        <fullName evidence="3">D-3-phosphoglycerate dehydrogenase</fullName>
    </recommendedName>
</protein>
<dbReference type="Gene3D" id="3.40.50.720">
    <property type="entry name" value="NAD(P)-binding Rossmann-like Domain"/>
    <property type="match status" value="2"/>
</dbReference>
<keyword evidence="5" id="KW-0007">Acetylation</keyword>
<organism evidence="11 12">
    <name type="scientific">Reticulibacter mediterranei</name>
    <dbReference type="NCBI Taxonomy" id="2778369"/>
    <lineage>
        <taxon>Bacteria</taxon>
        <taxon>Bacillati</taxon>
        <taxon>Chloroflexota</taxon>
        <taxon>Ktedonobacteria</taxon>
        <taxon>Ktedonobacterales</taxon>
        <taxon>Reticulibacteraceae</taxon>
        <taxon>Reticulibacter</taxon>
    </lineage>
</organism>
<evidence type="ECO:0000259" key="10">
    <source>
        <dbReference type="Pfam" id="PF02826"/>
    </source>
</evidence>
<feature type="domain" description="D-isomer specific 2-hydroxyacid dehydrogenase catalytic" evidence="9">
    <location>
        <begin position="54"/>
        <end position="339"/>
    </location>
</feature>
<proteinExistence type="inferred from homology"/>
<evidence type="ECO:0000313" key="12">
    <source>
        <dbReference type="Proteomes" id="UP000597444"/>
    </source>
</evidence>
<keyword evidence="7" id="KW-0520">NAD</keyword>
<keyword evidence="12" id="KW-1185">Reference proteome</keyword>
<keyword evidence="4" id="KW-0597">Phosphoprotein</keyword>
<dbReference type="PANTHER" id="PTHR42938">
    <property type="entry name" value="FORMATE DEHYDROGENASE 1"/>
    <property type="match status" value="1"/>
</dbReference>
<sequence>MNPNILVAGDHFVLNSLLIKALHAVLPNTPSVRELELPWPDVPFGRVAEVDEASGTEEMMIEALHGIEICVTQMAPLTEKVLTASPDLKLFVVTRGGPVNANIPAATRHGVAVCFTPGRNAAAAAEHTVGVLLATLRRIPETQHALFTGEWQGTYYRYEHSGLELENATVGLVGSGAIGMRVARILNAFGCHVLVYDPYVSSEVLAGIAEKVELEELLARSRIVSLHARATPETQRMIGARQIAQMPAGSIIINCARGSLLDYDAVCDAIEAGHLLGAGFDVFPEEPISPSSRLLRTPSIVLTPHIAGASRETAEKAALLAAAEVERYIHKEPLKHCANPGLTFQN</sequence>
<dbReference type="Pfam" id="PF02826">
    <property type="entry name" value="2-Hacid_dh_C"/>
    <property type="match status" value="1"/>
</dbReference>
<evidence type="ECO:0000256" key="4">
    <source>
        <dbReference type="ARBA" id="ARBA00022553"/>
    </source>
</evidence>
<dbReference type="InterPro" id="IPR006139">
    <property type="entry name" value="D-isomer_2_OHA_DH_cat_dom"/>
</dbReference>
<dbReference type="GO" id="GO:0004617">
    <property type="term" value="F:phosphoglycerate dehydrogenase activity"/>
    <property type="evidence" value="ECO:0007669"/>
    <property type="project" value="TreeGrafter"/>
</dbReference>
<accession>A0A8J3N0T8</accession>
<dbReference type="EMBL" id="BNJK01000001">
    <property type="protein sequence ID" value="GHO90632.1"/>
    <property type="molecule type" value="Genomic_DNA"/>
</dbReference>
<reference evidence="11" key="1">
    <citation type="submission" date="2020-10" db="EMBL/GenBank/DDBJ databases">
        <title>Taxonomic study of unclassified bacteria belonging to the class Ktedonobacteria.</title>
        <authorList>
            <person name="Yabe S."/>
            <person name="Wang C.M."/>
            <person name="Zheng Y."/>
            <person name="Sakai Y."/>
            <person name="Cavaletti L."/>
            <person name="Monciardini P."/>
            <person name="Donadio S."/>
        </authorList>
    </citation>
    <scope>NUCLEOTIDE SEQUENCE</scope>
    <source>
        <strain evidence="11">ID150040</strain>
    </source>
</reference>
<evidence type="ECO:0000256" key="7">
    <source>
        <dbReference type="ARBA" id="ARBA00023027"/>
    </source>
</evidence>
<comment type="caution">
    <text evidence="11">The sequence shown here is derived from an EMBL/GenBank/DDBJ whole genome shotgun (WGS) entry which is preliminary data.</text>
</comment>
<name>A0A8J3N0T8_9CHLR</name>
<dbReference type="GO" id="GO:0006564">
    <property type="term" value="P:L-serine biosynthetic process"/>
    <property type="evidence" value="ECO:0007669"/>
    <property type="project" value="UniProtKB-ARBA"/>
</dbReference>
<gene>
    <name evidence="11" type="ORF">KSF_006800</name>
</gene>
<dbReference type="CDD" id="cd12171">
    <property type="entry name" value="2-Hacid_dh_10"/>
    <property type="match status" value="1"/>
</dbReference>
<feature type="domain" description="D-isomer specific 2-hydroxyacid dehydrogenase NAD-binding" evidence="10">
    <location>
        <begin position="130"/>
        <end position="307"/>
    </location>
</feature>
<evidence type="ECO:0000256" key="1">
    <source>
        <dbReference type="ARBA" id="ARBA00005854"/>
    </source>
</evidence>
<dbReference type="Pfam" id="PF00389">
    <property type="entry name" value="2-Hacid_dh"/>
    <property type="match status" value="1"/>
</dbReference>
<dbReference type="AlphaFoldDB" id="A0A8J3N0T8"/>
<evidence type="ECO:0000256" key="6">
    <source>
        <dbReference type="ARBA" id="ARBA00023002"/>
    </source>
</evidence>
<keyword evidence="6 8" id="KW-0560">Oxidoreductase</keyword>